<dbReference type="Pfam" id="PF00015">
    <property type="entry name" value="MCPsignal"/>
    <property type="match status" value="1"/>
</dbReference>
<dbReference type="PANTHER" id="PTHR32089:SF112">
    <property type="entry name" value="LYSOZYME-LIKE PROTEIN-RELATED"/>
    <property type="match status" value="1"/>
</dbReference>
<keyword evidence="4" id="KW-0175">Coiled coil</keyword>
<name>A0AA45C704_9BACT</name>
<feature type="transmembrane region" description="Helical" evidence="5">
    <location>
        <begin position="345"/>
        <end position="363"/>
    </location>
</feature>
<dbReference type="Gene3D" id="6.10.340.10">
    <property type="match status" value="1"/>
</dbReference>
<evidence type="ECO:0000256" key="5">
    <source>
        <dbReference type="SAM" id="Phobius"/>
    </source>
</evidence>
<dbReference type="Pfam" id="PF00672">
    <property type="entry name" value="HAMP"/>
    <property type="match status" value="1"/>
</dbReference>
<evidence type="ECO:0000259" key="6">
    <source>
        <dbReference type="PROSITE" id="PS50111"/>
    </source>
</evidence>
<evidence type="ECO:0000256" key="3">
    <source>
        <dbReference type="PROSITE-ProRule" id="PRU00284"/>
    </source>
</evidence>
<evidence type="ECO:0000259" key="7">
    <source>
        <dbReference type="PROSITE" id="PS50885"/>
    </source>
</evidence>
<keyword evidence="9" id="KW-1185">Reference proteome</keyword>
<dbReference type="PROSITE" id="PS50111">
    <property type="entry name" value="CHEMOTAXIS_TRANSDUC_2"/>
    <property type="match status" value="1"/>
</dbReference>
<dbReference type="SMART" id="SM00283">
    <property type="entry name" value="MA"/>
    <property type="match status" value="1"/>
</dbReference>
<evidence type="ECO:0000256" key="4">
    <source>
        <dbReference type="SAM" id="Coils"/>
    </source>
</evidence>
<dbReference type="Proteomes" id="UP000245921">
    <property type="component" value="Unassembled WGS sequence"/>
</dbReference>
<dbReference type="RefSeq" id="WP_109604622.1">
    <property type="nucleotide sequence ID" value="NZ_QGGI01000007.1"/>
</dbReference>
<dbReference type="PANTHER" id="PTHR32089">
    <property type="entry name" value="METHYL-ACCEPTING CHEMOTAXIS PROTEIN MCPB"/>
    <property type="match status" value="1"/>
</dbReference>
<evidence type="ECO:0000256" key="1">
    <source>
        <dbReference type="ARBA" id="ARBA00023224"/>
    </source>
</evidence>
<accession>A0AA45C704</accession>
<feature type="domain" description="HAMP" evidence="7">
    <location>
        <begin position="370"/>
        <end position="417"/>
    </location>
</feature>
<feature type="domain" description="Methyl-accepting transducer" evidence="6">
    <location>
        <begin position="436"/>
        <end position="679"/>
    </location>
</feature>
<dbReference type="InterPro" id="IPR003660">
    <property type="entry name" value="HAMP_dom"/>
</dbReference>
<dbReference type="EMBL" id="QGGI01000007">
    <property type="protein sequence ID" value="PWJ95087.1"/>
    <property type="molecule type" value="Genomic_DNA"/>
</dbReference>
<comment type="similarity">
    <text evidence="2">Belongs to the methyl-accepting chemotaxis (MCP) protein family.</text>
</comment>
<organism evidence="8 9">
    <name type="scientific">Oceanotoga teriensis</name>
    <dbReference type="NCBI Taxonomy" id="515440"/>
    <lineage>
        <taxon>Bacteria</taxon>
        <taxon>Thermotogati</taxon>
        <taxon>Thermotogota</taxon>
        <taxon>Thermotogae</taxon>
        <taxon>Petrotogales</taxon>
        <taxon>Petrotogaceae</taxon>
        <taxon>Oceanotoga</taxon>
    </lineage>
</organism>
<keyword evidence="5" id="KW-0812">Transmembrane</keyword>
<dbReference type="SMART" id="SM00304">
    <property type="entry name" value="HAMP"/>
    <property type="match status" value="1"/>
</dbReference>
<dbReference type="SUPFAM" id="SSF58104">
    <property type="entry name" value="Methyl-accepting chemotaxis protein (MCP) signaling domain"/>
    <property type="match status" value="1"/>
</dbReference>
<dbReference type="AlphaFoldDB" id="A0AA45C704"/>
<evidence type="ECO:0000313" key="9">
    <source>
        <dbReference type="Proteomes" id="UP000245921"/>
    </source>
</evidence>
<keyword evidence="5" id="KW-0472">Membrane</keyword>
<gene>
    <name evidence="8" type="ORF">C7380_10742</name>
</gene>
<dbReference type="GO" id="GO:0016020">
    <property type="term" value="C:membrane"/>
    <property type="evidence" value="ECO:0007669"/>
    <property type="project" value="InterPro"/>
</dbReference>
<dbReference type="CDD" id="cd06225">
    <property type="entry name" value="HAMP"/>
    <property type="match status" value="1"/>
</dbReference>
<evidence type="ECO:0000256" key="2">
    <source>
        <dbReference type="ARBA" id="ARBA00029447"/>
    </source>
</evidence>
<reference evidence="8 9" key="1">
    <citation type="submission" date="2018-05" db="EMBL/GenBank/DDBJ databases">
        <title>Genomic Encyclopedia of Type Strains, Phase IV (KMG-IV): sequencing the most valuable type-strain genomes for metagenomic binning, comparative biology and taxonomic classification.</title>
        <authorList>
            <person name="Goeker M."/>
        </authorList>
    </citation>
    <scope>NUCLEOTIDE SEQUENCE [LARGE SCALE GENOMIC DNA]</scope>
    <source>
        <strain evidence="8 9">DSM 24906</strain>
    </source>
</reference>
<comment type="caution">
    <text evidence="8">The sequence shown here is derived from an EMBL/GenBank/DDBJ whole genome shotgun (WGS) entry which is preliminary data.</text>
</comment>
<evidence type="ECO:0000313" key="8">
    <source>
        <dbReference type="EMBL" id="PWJ95087.1"/>
    </source>
</evidence>
<sequence>MKMGKKIIISNMILFISGFIIFFIIMQNQLKTEIERYNIQILKNSTDLKYEYFMDFFENLEQDLILLSKRQEIYKTLNMMNYNYQNNKIRYKEDFQKNLKNIYIEKNPFKEKEKMKSSFDIDEILPIETIQMIAEYDTLHEQIQKILYEIIIQKKYDDIKFISLDKDIIYTTKKDSDFAKSIKNENGPLNDLIKEISEDENNNIHITDFYEYNDKIVSFIGIKLTDEYSSSLGYLIIQINNKLIDEIMNSKQSNTETYIVGKDNLMRNQSIYTNKPTTLNQKIQTEQVKNALNNQQGNMISKNYLNQKVISTYKPFNYKEINWAIIGETSYQILDQQIQKLIKQFIPILIIIIIIITITGFIISKKNIDPITKLKENIDKFSNGDLTQSFKQKGNYEINSISNSLNKMSKTLNQSINQIYQKSKKLEIISSKIKQSSQDIFDEYEKTKNSIENLDKDSQETTASIEEVSSSIQEMYSASNEIYENIKDINKNMENLNHISSDTQDNIEKIKNISQITKDQSSKNKKIALKIEDNIKQLEKILKVLDTISKNTDLLALNASIEAARAGEAGKGFAVVAQEVRTLSTENQKFNKQIEKIINQIKEDSKINLSESQKTNELIINTEEYTNNIKTTYKKMENKIEQTIEKTKKIEHYIKTLNTINGEIAESMTSATNAIDSISNKTNSIAQTLKLQNQKNTENKELSDQVKKLTDDLKSEFKKFIL</sequence>
<proteinExistence type="inferred from homology"/>
<dbReference type="InterPro" id="IPR004089">
    <property type="entry name" value="MCPsignal_dom"/>
</dbReference>
<keyword evidence="1 3" id="KW-0807">Transducer</keyword>
<feature type="transmembrane region" description="Helical" evidence="5">
    <location>
        <begin position="7"/>
        <end position="26"/>
    </location>
</feature>
<keyword evidence="5" id="KW-1133">Transmembrane helix</keyword>
<dbReference type="PROSITE" id="PS50885">
    <property type="entry name" value="HAMP"/>
    <property type="match status" value="1"/>
</dbReference>
<dbReference type="Gene3D" id="1.10.287.950">
    <property type="entry name" value="Methyl-accepting chemotaxis protein"/>
    <property type="match status" value="1"/>
</dbReference>
<feature type="coiled-coil region" evidence="4">
    <location>
        <begin position="692"/>
        <end position="719"/>
    </location>
</feature>
<protein>
    <submittedName>
        <fullName evidence="8">Methyl-accepting chemotaxis protein</fullName>
    </submittedName>
</protein>
<dbReference type="GO" id="GO:0007165">
    <property type="term" value="P:signal transduction"/>
    <property type="evidence" value="ECO:0007669"/>
    <property type="project" value="UniProtKB-KW"/>
</dbReference>